<name>A0A1T3NYD9_9ACTN</name>
<dbReference type="InterPro" id="IPR041664">
    <property type="entry name" value="AAA_16"/>
</dbReference>
<dbReference type="InterPro" id="IPR000792">
    <property type="entry name" value="Tscrpt_reg_LuxR_C"/>
</dbReference>
<reference evidence="4 5" key="1">
    <citation type="submission" date="2017-03" db="EMBL/GenBank/DDBJ databases">
        <title>Draft genome sequence of Streptomyces scabrisporus NF3, endophyte isolated from Amphipterygium adstringens.</title>
        <authorList>
            <person name="Vazquez M."/>
            <person name="Ceapa C.D."/>
            <person name="Rodriguez Luna D."/>
            <person name="Sanchez Esquivel S."/>
        </authorList>
    </citation>
    <scope>NUCLEOTIDE SEQUENCE [LARGE SCALE GENOMIC DNA]</scope>
    <source>
        <strain evidence="4 5">NF3</strain>
    </source>
</reference>
<dbReference type="CDD" id="cd06170">
    <property type="entry name" value="LuxR_C_like"/>
    <property type="match status" value="1"/>
</dbReference>
<dbReference type="SMART" id="SM00421">
    <property type="entry name" value="HTH_LUXR"/>
    <property type="match status" value="1"/>
</dbReference>
<dbReference type="Proteomes" id="UP000190037">
    <property type="component" value="Unassembled WGS sequence"/>
</dbReference>
<dbReference type="PRINTS" id="PR00038">
    <property type="entry name" value="HTHLUXR"/>
</dbReference>
<dbReference type="PANTHER" id="PTHR16305:SF35">
    <property type="entry name" value="TRANSCRIPTIONAL ACTIVATOR DOMAIN"/>
    <property type="match status" value="1"/>
</dbReference>
<dbReference type="RefSeq" id="WP_078976125.1">
    <property type="nucleotide sequence ID" value="NZ_MWQN01000001.1"/>
</dbReference>
<dbReference type="AlphaFoldDB" id="A0A1T3NYD9"/>
<keyword evidence="5" id="KW-1185">Reference proteome</keyword>
<organism evidence="4 5">
    <name type="scientific">Embleya scabrispora</name>
    <dbReference type="NCBI Taxonomy" id="159449"/>
    <lineage>
        <taxon>Bacteria</taxon>
        <taxon>Bacillati</taxon>
        <taxon>Actinomycetota</taxon>
        <taxon>Actinomycetes</taxon>
        <taxon>Kitasatosporales</taxon>
        <taxon>Streptomycetaceae</taxon>
        <taxon>Embleya</taxon>
    </lineage>
</organism>
<dbReference type="InterPro" id="IPR036388">
    <property type="entry name" value="WH-like_DNA-bd_sf"/>
</dbReference>
<dbReference type="GO" id="GO:0005737">
    <property type="term" value="C:cytoplasm"/>
    <property type="evidence" value="ECO:0007669"/>
    <property type="project" value="TreeGrafter"/>
</dbReference>
<evidence type="ECO:0000313" key="5">
    <source>
        <dbReference type="Proteomes" id="UP000190037"/>
    </source>
</evidence>
<evidence type="ECO:0000313" key="4">
    <source>
        <dbReference type="EMBL" id="OPC81853.1"/>
    </source>
</evidence>
<evidence type="ECO:0000256" key="1">
    <source>
        <dbReference type="ARBA" id="ARBA00022741"/>
    </source>
</evidence>
<evidence type="ECO:0000256" key="2">
    <source>
        <dbReference type="ARBA" id="ARBA00022840"/>
    </source>
</evidence>
<dbReference type="PANTHER" id="PTHR16305">
    <property type="entry name" value="TESTICULAR SOLUBLE ADENYLYL CYCLASE"/>
    <property type="match status" value="1"/>
</dbReference>
<dbReference type="PROSITE" id="PS50043">
    <property type="entry name" value="HTH_LUXR_2"/>
    <property type="match status" value="1"/>
</dbReference>
<feature type="domain" description="HTH luxR-type" evidence="3">
    <location>
        <begin position="843"/>
        <end position="908"/>
    </location>
</feature>
<dbReference type="GO" id="GO:0004016">
    <property type="term" value="F:adenylate cyclase activity"/>
    <property type="evidence" value="ECO:0007669"/>
    <property type="project" value="TreeGrafter"/>
</dbReference>
<dbReference type="InterPro" id="IPR027417">
    <property type="entry name" value="P-loop_NTPase"/>
</dbReference>
<dbReference type="GO" id="GO:0003677">
    <property type="term" value="F:DNA binding"/>
    <property type="evidence" value="ECO:0007669"/>
    <property type="project" value="InterPro"/>
</dbReference>
<dbReference type="GO" id="GO:0005524">
    <property type="term" value="F:ATP binding"/>
    <property type="evidence" value="ECO:0007669"/>
    <property type="project" value="UniProtKB-KW"/>
</dbReference>
<accession>A0A1T3NYD9</accession>
<dbReference type="Gene3D" id="1.10.10.10">
    <property type="entry name" value="Winged helix-like DNA-binding domain superfamily/Winged helix DNA-binding domain"/>
    <property type="match status" value="1"/>
</dbReference>
<dbReference type="EMBL" id="MWQN01000001">
    <property type="protein sequence ID" value="OPC81853.1"/>
    <property type="molecule type" value="Genomic_DNA"/>
</dbReference>
<dbReference type="SUPFAM" id="SSF52540">
    <property type="entry name" value="P-loop containing nucleoside triphosphate hydrolases"/>
    <property type="match status" value="1"/>
</dbReference>
<sequence length="911" mass="97445">MLYGRDAELGTIKELLAAAEEGRSGVLVLRGEPGIGKTALLDRVVADTDLRVIRGTGVEYEAELPYAGLSLLLRPALGGLDRLPDPQRQALEAAFGLAVGERSEPMFVGLAVLSLLSEYAGDGPLLCVVDDAQWLDRASADALVFAARRLYAEGVALILAARDDRDAFPVPGLPELHLSPLPPEQAGALLDAHTEDLNPAARHRVLAEARGNPLALLELPVSLAGERAGDTLRPGALPLTSRLQIAFHGRVTRLDERTGMLLLLAACDDSGDLGVLLRAGAAFGAGAADLAGAEEASLIVVDDDRLRFRHPLIRAAVQQRAPIDRRLAAHRALAAAFDAPDHADRRAWHLAAAATGVDEAAATALESTGERARERSGHLAAALAYERAARLTEDVEARTRRLTLAAEAAAEAGESDRARTFAERALTGAADDAVRARLLHVHALADFWQGAFPSAHELLRRGAALAAGSDPERAARMLLQSVHTAWYLGEGQLRESIDELAALTLPPTAPVTPVAAFVTAAFPADEHTTERPVLGDLVRVAHDFGGDEQGALLLACGVGLTLGQDVDAHDLATVLAADSRRHGGIGRLPTILFFRAETEIFESRHTDALATATEALRIAQDTGQRQWISQFESVLAYLAGVAGDEEAAHRHADAALTGGVGSAMAAGAPWSAWALGLLDLGLGRPDAALNRLEQLTREPMRHHICATRSVPDLVEAAVRAGDPDRAREPLDRFERWAHRAGRPWADALVLRCRALLAGDDAAEQSWLAALARHEGERRPLERARTALLYGEWLRRMRRKTEARDRLRTALAEFDRLDARSWADRARTELGAIGGSAAPRGPQPAGVLALLTPQELQITRLAAQGLSNRDIAAQLFLSPRTVGHHLYKAYPKLGIVSRTELTAIPELTTTTG</sequence>
<dbReference type="Gene3D" id="3.40.50.300">
    <property type="entry name" value="P-loop containing nucleotide triphosphate hydrolases"/>
    <property type="match status" value="1"/>
</dbReference>
<dbReference type="InterPro" id="IPR016032">
    <property type="entry name" value="Sig_transdc_resp-reg_C-effctor"/>
</dbReference>
<proteinExistence type="predicted"/>
<gene>
    <name evidence="4" type="ORF">B4N89_13720</name>
</gene>
<dbReference type="OrthoDB" id="7053960at2"/>
<keyword evidence="2" id="KW-0067">ATP-binding</keyword>
<dbReference type="STRING" id="159449.B4N89_13720"/>
<keyword evidence="1" id="KW-0547">Nucleotide-binding</keyword>
<protein>
    <submittedName>
        <fullName evidence="4">Helix-turn-helix transcriptional regulator</fullName>
    </submittedName>
</protein>
<dbReference type="Pfam" id="PF00196">
    <property type="entry name" value="GerE"/>
    <property type="match status" value="1"/>
</dbReference>
<comment type="caution">
    <text evidence="4">The sequence shown here is derived from an EMBL/GenBank/DDBJ whole genome shotgun (WGS) entry which is preliminary data.</text>
</comment>
<dbReference type="Pfam" id="PF13191">
    <property type="entry name" value="AAA_16"/>
    <property type="match status" value="1"/>
</dbReference>
<dbReference type="GO" id="GO:0006355">
    <property type="term" value="P:regulation of DNA-templated transcription"/>
    <property type="evidence" value="ECO:0007669"/>
    <property type="project" value="InterPro"/>
</dbReference>
<evidence type="ECO:0000259" key="3">
    <source>
        <dbReference type="PROSITE" id="PS50043"/>
    </source>
</evidence>
<dbReference type="SUPFAM" id="SSF46894">
    <property type="entry name" value="C-terminal effector domain of the bipartite response regulators"/>
    <property type="match status" value="1"/>
</dbReference>